<dbReference type="SUPFAM" id="SSF56935">
    <property type="entry name" value="Porins"/>
    <property type="match status" value="1"/>
</dbReference>
<reference evidence="5" key="1">
    <citation type="journal article" date="2013" name="Environ. Microbiol.">
        <title>Microbiota from the distal guts of lean and obese adolescents exhibit partial functional redundancy besides clear differences in community structure.</title>
        <authorList>
            <person name="Ferrer M."/>
            <person name="Ruiz A."/>
            <person name="Lanza F."/>
            <person name="Haange S.B."/>
            <person name="Oberbach A."/>
            <person name="Till H."/>
            <person name="Bargiela R."/>
            <person name="Campoy C."/>
            <person name="Segura M.T."/>
            <person name="Richter M."/>
            <person name="von Bergen M."/>
            <person name="Seifert J."/>
            <person name="Suarez A."/>
        </authorList>
    </citation>
    <scope>NUCLEOTIDE SEQUENCE</scope>
</reference>
<comment type="caution">
    <text evidence="5">The sequence shown here is derived from an EMBL/GenBank/DDBJ whole genome shotgun (WGS) entry which is preliminary data.</text>
</comment>
<dbReference type="PANTHER" id="PTHR40980">
    <property type="entry name" value="PLUG DOMAIN-CONTAINING PROTEIN"/>
    <property type="match status" value="1"/>
</dbReference>
<dbReference type="EMBL" id="AJWZ01003074">
    <property type="protein sequence ID" value="EKC69229.1"/>
    <property type="molecule type" value="Genomic_DNA"/>
</dbReference>
<dbReference type="InterPro" id="IPR036942">
    <property type="entry name" value="Beta-barrel_TonB_sf"/>
</dbReference>
<dbReference type="PANTHER" id="PTHR40980:SF5">
    <property type="entry name" value="TONB-DEPENDENT RECEPTOR"/>
    <property type="match status" value="1"/>
</dbReference>
<dbReference type="InterPro" id="IPR000531">
    <property type="entry name" value="Beta-barrel_TonB"/>
</dbReference>
<protein>
    <submittedName>
        <fullName evidence="5">TonB-dependent receptor</fullName>
    </submittedName>
</protein>
<name>K1TNR2_9ZZZZ</name>
<dbReference type="GO" id="GO:0009279">
    <property type="term" value="C:cell outer membrane"/>
    <property type="evidence" value="ECO:0007669"/>
    <property type="project" value="UniProtKB-SubCell"/>
</dbReference>
<comment type="subcellular location">
    <subcellularLocation>
        <location evidence="1">Cell outer membrane</location>
    </subcellularLocation>
</comment>
<feature type="non-terminal residue" evidence="5">
    <location>
        <position position="471"/>
    </location>
</feature>
<sequence>MGDRYSITTLNGQPIASPNPDNKLIPLDIFPSSTVKNITVSKVYEAGSYADYSGAHIDIDTKESTGERFFSAEVNVGGRFNTLGGDFYRMDRRSLFTQPKVDARAMSGSLSDFRQYVTSRDIFDTDFSVSSRRALPVFGGNLAWGRDFKVGRQTLSVLASGGMSNDMQTMNDAEFRLLEATGIVTDEYGYDSYESELKMAALASLGLTMRDADRISYTFFFARNASDTYMRREGYDQEGHQLIGSNDVLHVYKLMTHQLSGVHEFGERWKLRWSGSWSGTSSDEPDRRQVMFLKNGDGSLSLFKLNQQETMRYFGTLDEKEWNVHVAADYLFGAGHKLTFGAACKDKSRDYTATRFYYDLDRLSPQIDDIYDTDGYLNFANVANGSLVIDRQQQPKDSYDAGNTIAAVYASVDLKPTERLLINAGLRLEMSKQWVDYANDQSIRQRRNLDKSDLFPALNLRYSLGERQQLR</sequence>
<evidence type="ECO:0000256" key="1">
    <source>
        <dbReference type="ARBA" id="ARBA00004442"/>
    </source>
</evidence>
<keyword evidence="2" id="KW-0472">Membrane</keyword>
<dbReference type="Gene3D" id="2.40.170.20">
    <property type="entry name" value="TonB-dependent receptor, beta-barrel domain"/>
    <property type="match status" value="1"/>
</dbReference>
<proteinExistence type="predicted"/>
<evidence type="ECO:0000256" key="3">
    <source>
        <dbReference type="ARBA" id="ARBA00023237"/>
    </source>
</evidence>
<accession>K1TNR2</accession>
<organism evidence="5">
    <name type="scientific">human gut metagenome</name>
    <dbReference type="NCBI Taxonomy" id="408170"/>
    <lineage>
        <taxon>unclassified sequences</taxon>
        <taxon>metagenomes</taxon>
        <taxon>organismal metagenomes</taxon>
    </lineage>
</organism>
<gene>
    <name evidence="5" type="ORF">OBE_04514</name>
</gene>
<dbReference type="AlphaFoldDB" id="K1TNR2"/>
<feature type="domain" description="TonB-dependent receptor-like beta-barrel" evidence="4">
    <location>
        <begin position="228"/>
        <end position="471"/>
    </location>
</feature>
<evidence type="ECO:0000259" key="4">
    <source>
        <dbReference type="Pfam" id="PF00593"/>
    </source>
</evidence>
<evidence type="ECO:0000313" key="5">
    <source>
        <dbReference type="EMBL" id="EKC69229.1"/>
    </source>
</evidence>
<evidence type="ECO:0000256" key="2">
    <source>
        <dbReference type="ARBA" id="ARBA00023136"/>
    </source>
</evidence>
<keyword evidence="5" id="KW-0675">Receptor</keyword>
<dbReference type="Pfam" id="PF00593">
    <property type="entry name" value="TonB_dep_Rec_b-barrel"/>
    <property type="match status" value="1"/>
</dbReference>
<keyword evidence="3" id="KW-0998">Cell outer membrane</keyword>